<evidence type="ECO:0000259" key="10">
    <source>
        <dbReference type="Pfam" id="PF07687"/>
    </source>
</evidence>
<evidence type="ECO:0000256" key="1">
    <source>
        <dbReference type="ARBA" id="ARBA00001947"/>
    </source>
</evidence>
<dbReference type="Pfam" id="PF07687">
    <property type="entry name" value="M20_dimer"/>
    <property type="match status" value="1"/>
</dbReference>
<dbReference type="InterPro" id="IPR050072">
    <property type="entry name" value="Peptidase_M20A"/>
</dbReference>
<dbReference type="GO" id="GO:0008777">
    <property type="term" value="F:acetylornithine deacetylase activity"/>
    <property type="evidence" value="ECO:0007669"/>
    <property type="project" value="UniProtKB-EC"/>
</dbReference>
<evidence type="ECO:0000313" key="11">
    <source>
        <dbReference type="EMBL" id="MBB5272322.1"/>
    </source>
</evidence>
<dbReference type="InterPro" id="IPR002933">
    <property type="entry name" value="Peptidase_M20"/>
</dbReference>
<keyword evidence="4" id="KW-0055">Arginine biosynthesis</keyword>
<gene>
    <name evidence="11" type="ORF">HNQ70_002336</name>
</gene>
<keyword evidence="3" id="KW-0963">Cytoplasm</keyword>
<evidence type="ECO:0000256" key="8">
    <source>
        <dbReference type="ARBA" id="ARBA00022833"/>
    </source>
</evidence>
<dbReference type="EC" id="3.5.1.16" evidence="11"/>
<name>A0A7W8M950_9BURK</name>
<comment type="similarity">
    <text evidence="2">Belongs to the peptidase M20A family. ArgE subfamily.</text>
</comment>
<dbReference type="InterPro" id="IPR011650">
    <property type="entry name" value="Peptidase_M20_dimer"/>
</dbReference>
<dbReference type="GO" id="GO:0046872">
    <property type="term" value="F:metal ion binding"/>
    <property type="evidence" value="ECO:0007669"/>
    <property type="project" value="UniProtKB-KW"/>
</dbReference>
<feature type="domain" description="Peptidase M20 dimerisation" evidence="10">
    <location>
        <begin position="172"/>
        <end position="281"/>
    </location>
</feature>
<proteinExistence type="inferred from homology"/>
<accession>A0A7W8M950</accession>
<dbReference type="CDD" id="cd03894">
    <property type="entry name" value="M20_ArgE"/>
    <property type="match status" value="1"/>
</dbReference>
<keyword evidence="6" id="KW-0479">Metal-binding</keyword>
<dbReference type="PROSITE" id="PS00758">
    <property type="entry name" value="ARGE_DAPE_CPG2_1"/>
    <property type="match status" value="1"/>
</dbReference>
<evidence type="ECO:0000256" key="9">
    <source>
        <dbReference type="ARBA" id="ARBA00023285"/>
    </source>
</evidence>
<dbReference type="NCBIfam" id="TIGR01892">
    <property type="entry name" value="AcOrn-deacetyl"/>
    <property type="match status" value="1"/>
</dbReference>
<keyword evidence="5" id="KW-0028">Amino-acid biosynthesis</keyword>
<dbReference type="Proteomes" id="UP000532440">
    <property type="component" value="Unassembled WGS sequence"/>
</dbReference>
<dbReference type="InterPro" id="IPR010169">
    <property type="entry name" value="AcOrn-deacetyl"/>
</dbReference>
<keyword evidence="9" id="KW-0170">Cobalt</keyword>
<dbReference type="AlphaFoldDB" id="A0A7W8M950"/>
<dbReference type="InterPro" id="IPR001261">
    <property type="entry name" value="ArgE/DapE_CS"/>
</dbReference>
<dbReference type="InterPro" id="IPR036264">
    <property type="entry name" value="Bact_exopeptidase_dim_dom"/>
</dbReference>
<comment type="cofactor">
    <cofactor evidence="1">
        <name>Zn(2+)</name>
        <dbReference type="ChEBI" id="CHEBI:29105"/>
    </cofactor>
</comment>
<evidence type="ECO:0000256" key="6">
    <source>
        <dbReference type="ARBA" id="ARBA00022723"/>
    </source>
</evidence>
<dbReference type="GO" id="GO:0006526">
    <property type="term" value="P:L-arginine biosynthetic process"/>
    <property type="evidence" value="ECO:0007669"/>
    <property type="project" value="UniProtKB-KW"/>
</dbReference>
<evidence type="ECO:0000256" key="5">
    <source>
        <dbReference type="ARBA" id="ARBA00022605"/>
    </source>
</evidence>
<keyword evidence="12" id="KW-1185">Reference proteome</keyword>
<dbReference type="PANTHER" id="PTHR43808">
    <property type="entry name" value="ACETYLORNITHINE DEACETYLASE"/>
    <property type="match status" value="1"/>
</dbReference>
<comment type="caution">
    <text evidence="11">The sequence shown here is derived from an EMBL/GenBank/DDBJ whole genome shotgun (WGS) entry which is preliminary data.</text>
</comment>
<dbReference type="SUPFAM" id="SSF55031">
    <property type="entry name" value="Bacterial exopeptidase dimerisation domain"/>
    <property type="match status" value="1"/>
</dbReference>
<keyword evidence="7 11" id="KW-0378">Hydrolase</keyword>
<evidence type="ECO:0000256" key="7">
    <source>
        <dbReference type="ARBA" id="ARBA00022801"/>
    </source>
</evidence>
<dbReference type="PANTHER" id="PTHR43808:SF31">
    <property type="entry name" value="N-ACETYL-L-CITRULLINE DEACETYLASE"/>
    <property type="match status" value="1"/>
</dbReference>
<dbReference type="Gene3D" id="3.40.630.10">
    <property type="entry name" value="Zn peptidases"/>
    <property type="match status" value="1"/>
</dbReference>
<dbReference type="RefSeq" id="WP_183967613.1">
    <property type="nucleotide sequence ID" value="NZ_BAABEW010000002.1"/>
</dbReference>
<keyword evidence="8" id="KW-0862">Zinc</keyword>
<dbReference type="Gene3D" id="3.30.70.360">
    <property type="match status" value="1"/>
</dbReference>
<dbReference type="EMBL" id="JACHGB010000004">
    <property type="protein sequence ID" value="MBB5272322.1"/>
    <property type="molecule type" value="Genomic_DNA"/>
</dbReference>
<sequence>MRLPDTIETLRRLVAFDTVSSNSNVELIDWVANRLDDLGVRVFVQHGPEPGKANLFATVGPADLPGLMLSGHSDVVPVTGQDWSSDPFVLTERDGRLHGRGSADMKGFIACCLETLPRLAAAGLRTPVHLALSYDEETDMGGMRQLAAHLAAAPVRPAACIIGEPTMMQVVVANKGAAIYRCRIRGFSVHSSLRDRGVSAVEIGAEVVAFISALQRRLSAGLRHDGFEFPHTSVHAGMIRGGTAHNITARDCEVLFEVRALPGVSAGSVVDQIREHCERVLLPAMRAVSPECGIAIDEVVDAPALDERGNMHLARSIMPLCGCTAPHRVSFGTEAGILQGVGVQTVVCGPGDIQVAHQPDEYVEIAQLGHCLDFLDRLAGRLQRGDLSLG</sequence>
<protein>
    <submittedName>
        <fullName evidence="11">Acetylornithine deacetylase</fullName>
        <ecNumber evidence="11">3.5.1.16</ecNumber>
    </submittedName>
</protein>
<dbReference type="SUPFAM" id="SSF53187">
    <property type="entry name" value="Zn-dependent exopeptidases"/>
    <property type="match status" value="1"/>
</dbReference>
<organism evidence="11 12">
    <name type="scientific">Quisquiliibacterium transsilvanicum</name>
    <dbReference type="NCBI Taxonomy" id="1549638"/>
    <lineage>
        <taxon>Bacteria</taxon>
        <taxon>Pseudomonadati</taxon>
        <taxon>Pseudomonadota</taxon>
        <taxon>Betaproteobacteria</taxon>
        <taxon>Burkholderiales</taxon>
        <taxon>Burkholderiaceae</taxon>
        <taxon>Quisquiliibacterium</taxon>
    </lineage>
</organism>
<dbReference type="Pfam" id="PF01546">
    <property type="entry name" value="Peptidase_M20"/>
    <property type="match status" value="1"/>
</dbReference>
<dbReference type="PROSITE" id="PS00759">
    <property type="entry name" value="ARGE_DAPE_CPG2_2"/>
    <property type="match status" value="1"/>
</dbReference>
<evidence type="ECO:0000256" key="3">
    <source>
        <dbReference type="ARBA" id="ARBA00022490"/>
    </source>
</evidence>
<dbReference type="NCBIfam" id="NF005710">
    <property type="entry name" value="PRK07522.1"/>
    <property type="match status" value="1"/>
</dbReference>
<evidence type="ECO:0000313" key="12">
    <source>
        <dbReference type="Proteomes" id="UP000532440"/>
    </source>
</evidence>
<evidence type="ECO:0000256" key="4">
    <source>
        <dbReference type="ARBA" id="ARBA00022571"/>
    </source>
</evidence>
<evidence type="ECO:0000256" key="2">
    <source>
        <dbReference type="ARBA" id="ARBA00005691"/>
    </source>
</evidence>
<reference evidence="11 12" key="1">
    <citation type="submission" date="2020-08" db="EMBL/GenBank/DDBJ databases">
        <title>Genomic Encyclopedia of Type Strains, Phase IV (KMG-IV): sequencing the most valuable type-strain genomes for metagenomic binning, comparative biology and taxonomic classification.</title>
        <authorList>
            <person name="Goeker M."/>
        </authorList>
    </citation>
    <scope>NUCLEOTIDE SEQUENCE [LARGE SCALE GENOMIC DNA]</scope>
    <source>
        <strain evidence="11 12">DSM 29781</strain>
    </source>
</reference>